<gene>
    <name evidence="2" type="ORF">HRI_004357500</name>
</gene>
<feature type="domain" description="Endonuclease/exonuclease/phosphatase" evidence="1">
    <location>
        <begin position="29"/>
        <end position="168"/>
    </location>
</feature>
<comment type="caution">
    <text evidence="2">The sequence shown here is derived from an EMBL/GenBank/DDBJ whole genome shotgun (WGS) entry which is preliminary data.</text>
</comment>
<dbReference type="OrthoDB" id="1001832at2759"/>
<dbReference type="EMBL" id="BSYR01000046">
    <property type="protein sequence ID" value="GMJ06883.1"/>
    <property type="molecule type" value="Genomic_DNA"/>
</dbReference>
<dbReference type="GO" id="GO:0003824">
    <property type="term" value="F:catalytic activity"/>
    <property type="evidence" value="ECO:0007669"/>
    <property type="project" value="InterPro"/>
</dbReference>
<evidence type="ECO:0000313" key="2">
    <source>
        <dbReference type="EMBL" id="GMJ06883.1"/>
    </source>
</evidence>
<sequence length="179" mass="20137">MEPRISGPKADDFIRRSGFTSSFRVEATGFSGGIWVLWKDIVQVDIIVVSDQFIHAICADISGNNRFHITFVYASPTRCIRQGIWAQLQALEPPDLSPWVLGGDFNVIGNPSERSGGSQARSGVCTRFTDFLFDTGLLDMGFHGPMFTWRRGNLAQRLDRCLCSSNWYSYFPSSEVYHL</sequence>
<organism evidence="2 3">
    <name type="scientific">Hibiscus trionum</name>
    <name type="common">Flower of an hour</name>
    <dbReference type="NCBI Taxonomy" id="183268"/>
    <lineage>
        <taxon>Eukaryota</taxon>
        <taxon>Viridiplantae</taxon>
        <taxon>Streptophyta</taxon>
        <taxon>Embryophyta</taxon>
        <taxon>Tracheophyta</taxon>
        <taxon>Spermatophyta</taxon>
        <taxon>Magnoliopsida</taxon>
        <taxon>eudicotyledons</taxon>
        <taxon>Gunneridae</taxon>
        <taxon>Pentapetalae</taxon>
        <taxon>rosids</taxon>
        <taxon>malvids</taxon>
        <taxon>Malvales</taxon>
        <taxon>Malvaceae</taxon>
        <taxon>Malvoideae</taxon>
        <taxon>Hibiscus</taxon>
    </lineage>
</organism>
<accession>A0A9W7J5Q7</accession>
<evidence type="ECO:0000259" key="1">
    <source>
        <dbReference type="Pfam" id="PF03372"/>
    </source>
</evidence>
<proteinExistence type="predicted"/>
<dbReference type="Proteomes" id="UP001165190">
    <property type="component" value="Unassembled WGS sequence"/>
</dbReference>
<dbReference type="InterPro" id="IPR005135">
    <property type="entry name" value="Endo/exonuclease/phosphatase"/>
</dbReference>
<dbReference type="AlphaFoldDB" id="A0A9W7J5Q7"/>
<name>A0A9W7J5Q7_HIBTR</name>
<dbReference type="Gene3D" id="3.60.10.10">
    <property type="entry name" value="Endonuclease/exonuclease/phosphatase"/>
    <property type="match status" value="1"/>
</dbReference>
<evidence type="ECO:0000313" key="3">
    <source>
        <dbReference type="Proteomes" id="UP001165190"/>
    </source>
</evidence>
<dbReference type="InterPro" id="IPR036691">
    <property type="entry name" value="Endo/exonu/phosph_ase_sf"/>
</dbReference>
<keyword evidence="3" id="KW-1185">Reference proteome</keyword>
<dbReference type="PANTHER" id="PTHR33710">
    <property type="entry name" value="BNAC02G09200D PROTEIN"/>
    <property type="match status" value="1"/>
</dbReference>
<protein>
    <recommendedName>
        <fullName evidence="1">Endonuclease/exonuclease/phosphatase domain-containing protein</fullName>
    </recommendedName>
</protein>
<dbReference type="PANTHER" id="PTHR33710:SF77">
    <property type="entry name" value="DNASE I-LIKE SUPERFAMILY PROTEIN"/>
    <property type="match status" value="1"/>
</dbReference>
<reference evidence="2" key="1">
    <citation type="submission" date="2023-05" db="EMBL/GenBank/DDBJ databases">
        <title>Genome and transcriptome analyses reveal genes involved in the formation of fine ridges on petal epidermal cells in Hibiscus trionum.</title>
        <authorList>
            <person name="Koshimizu S."/>
            <person name="Masuda S."/>
            <person name="Ishii T."/>
            <person name="Shirasu K."/>
            <person name="Hoshino A."/>
            <person name="Arita M."/>
        </authorList>
    </citation>
    <scope>NUCLEOTIDE SEQUENCE</scope>
    <source>
        <strain evidence="2">Hamamatsu line</strain>
    </source>
</reference>
<dbReference type="SUPFAM" id="SSF56219">
    <property type="entry name" value="DNase I-like"/>
    <property type="match status" value="1"/>
</dbReference>
<dbReference type="Pfam" id="PF03372">
    <property type="entry name" value="Exo_endo_phos"/>
    <property type="match status" value="1"/>
</dbReference>